<sequence>MKFNKILIPIIALGGLSSGQNVSTNNQTTANAALKIGDRNSVMNAGLAGLAVAGVISYFL</sequence>
<dbReference type="RefSeq" id="XP_003674557.1">
    <property type="nucleotide sequence ID" value="XM_003674509.1"/>
</dbReference>
<reference key="2">
    <citation type="submission" date="2011-08" db="EMBL/GenBank/DDBJ databases">
        <title>Genome sequence of Naumovozyma castellii.</title>
        <authorList>
            <person name="Gordon J.L."/>
            <person name="Armisen D."/>
            <person name="Proux-Wera E."/>
            <person name="OhEigeartaigh S.S."/>
            <person name="Byrne K.P."/>
            <person name="Wolfe K.H."/>
        </authorList>
    </citation>
    <scope>NUCLEOTIDE SEQUENCE</scope>
    <source>
        <strain>Type strain:CBS 4309</strain>
    </source>
</reference>
<dbReference type="GeneID" id="96901743"/>
<dbReference type="Proteomes" id="UP000001640">
    <property type="component" value="Chromosome 2"/>
</dbReference>
<organism evidence="1 2">
    <name type="scientific">Naumovozyma castellii</name>
    <name type="common">Yeast</name>
    <name type="synonym">Saccharomyces castellii</name>
    <dbReference type="NCBI Taxonomy" id="27288"/>
    <lineage>
        <taxon>Eukaryota</taxon>
        <taxon>Fungi</taxon>
        <taxon>Dikarya</taxon>
        <taxon>Ascomycota</taxon>
        <taxon>Saccharomycotina</taxon>
        <taxon>Saccharomycetes</taxon>
        <taxon>Saccharomycetales</taxon>
        <taxon>Saccharomycetaceae</taxon>
        <taxon>Naumovozyma</taxon>
    </lineage>
</organism>
<dbReference type="AlphaFoldDB" id="G0VB57"/>
<keyword evidence="2" id="KW-1185">Reference proteome</keyword>
<gene>
    <name evidence="1" type="primary">NCAS0B00970</name>
    <name evidence="1" type="ordered locus">NCAS_0B00970</name>
</gene>
<dbReference type="HOGENOM" id="CLU_2942304_0_0_1"/>
<dbReference type="EMBL" id="HE576753">
    <property type="protein sequence ID" value="CCC68181.1"/>
    <property type="molecule type" value="Genomic_DNA"/>
</dbReference>
<name>G0VB57_NAUCA</name>
<dbReference type="KEGG" id="ncs:NCAS_0B00970"/>
<proteinExistence type="predicted"/>
<protein>
    <submittedName>
        <fullName evidence="1">Uncharacterized protein</fullName>
    </submittedName>
</protein>
<evidence type="ECO:0000313" key="2">
    <source>
        <dbReference type="Proteomes" id="UP000001640"/>
    </source>
</evidence>
<accession>G0VB57</accession>
<dbReference type="InParanoid" id="G0VB57"/>
<evidence type="ECO:0000313" key="1">
    <source>
        <dbReference type="EMBL" id="CCC68181.1"/>
    </source>
</evidence>
<reference evidence="1 2" key="1">
    <citation type="journal article" date="2011" name="Proc. Natl. Acad. Sci. U.S.A.">
        <title>Evolutionary erosion of yeast sex chromosomes by mating-type switching accidents.</title>
        <authorList>
            <person name="Gordon J.L."/>
            <person name="Armisen D."/>
            <person name="Proux-Wera E."/>
            <person name="Oheigeartaigh S.S."/>
            <person name="Byrne K.P."/>
            <person name="Wolfe K.H."/>
        </authorList>
    </citation>
    <scope>NUCLEOTIDE SEQUENCE [LARGE SCALE GENOMIC DNA]</scope>
    <source>
        <strain evidence="2">ATCC 76901 / BCRC 22586 / CBS 4309 / NBRC 1992 / NRRL Y-12630</strain>
    </source>
</reference>